<protein>
    <submittedName>
        <fullName evidence="1">Zgc:113314</fullName>
    </submittedName>
</protein>
<accession>A0A673N5L0</accession>
<dbReference type="Ensembl" id="ENSSRHT00000103338.1">
    <property type="protein sequence ID" value="ENSSRHP00000100619.1"/>
    <property type="gene ID" value="ENSSRHG00000049332.1"/>
</dbReference>
<dbReference type="AlphaFoldDB" id="A0A673N5L0"/>
<dbReference type="Proteomes" id="UP000472270">
    <property type="component" value="Unassembled WGS sequence"/>
</dbReference>
<sequence>MCYSFKVNRSFSWLYFLIQYADLHANVRLFFFKGQDVMSTWKTKIICKTVKIEYDRTSEPFTKPELSTTIVRFHHETSTSTAFKMVDDLSLEECKGFIFRWSKELKLLIVKNLVSHQISTVEKFRSLEALNIKKHQDQSLKDALKDFQWLIHILQSLPKSSVCQEGCARVELFNLYRQWKKGQLISMLPIMDFIMKTLLKEKVSY</sequence>
<evidence type="ECO:0000313" key="2">
    <source>
        <dbReference type="Proteomes" id="UP000472270"/>
    </source>
</evidence>
<keyword evidence="2" id="KW-1185">Reference proteome</keyword>
<proteinExistence type="predicted"/>
<organism evidence="1 2">
    <name type="scientific">Sinocyclocheilus rhinocerous</name>
    <dbReference type="NCBI Taxonomy" id="307959"/>
    <lineage>
        <taxon>Eukaryota</taxon>
        <taxon>Metazoa</taxon>
        <taxon>Chordata</taxon>
        <taxon>Craniata</taxon>
        <taxon>Vertebrata</taxon>
        <taxon>Euteleostomi</taxon>
        <taxon>Actinopterygii</taxon>
        <taxon>Neopterygii</taxon>
        <taxon>Teleostei</taxon>
        <taxon>Ostariophysi</taxon>
        <taxon>Cypriniformes</taxon>
        <taxon>Cyprinidae</taxon>
        <taxon>Cyprininae</taxon>
        <taxon>Sinocyclocheilus</taxon>
    </lineage>
</organism>
<reference evidence="1" key="2">
    <citation type="submission" date="2025-09" db="UniProtKB">
        <authorList>
            <consortium name="Ensembl"/>
        </authorList>
    </citation>
    <scope>IDENTIFICATION</scope>
</reference>
<evidence type="ECO:0000313" key="1">
    <source>
        <dbReference type="Ensembl" id="ENSSRHP00000100619.1"/>
    </source>
</evidence>
<name>A0A673N5L0_9TELE</name>
<reference evidence="1" key="1">
    <citation type="submission" date="2025-08" db="UniProtKB">
        <authorList>
            <consortium name="Ensembl"/>
        </authorList>
    </citation>
    <scope>IDENTIFICATION</scope>
</reference>